<organism evidence="1 2">
    <name type="scientific">Banduia mediterranea</name>
    <dbReference type="NCBI Taxonomy" id="3075609"/>
    <lineage>
        <taxon>Bacteria</taxon>
        <taxon>Pseudomonadati</taxon>
        <taxon>Pseudomonadota</taxon>
        <taxon>Gammaproteobacteria</taxon>
        <taxon>Nevskiales</taxon>
        <taxon>Algiphilaceae</taxon>
        <taxon>Banduia</taxon>
    </lineage>
</organism>
<evidence type="ECO:0000313" key="2">
    <source>
        <dbReference type="Proteomes" id="UP001254608"/>
    </source>
</evidence>
<keyword evidence="2" id="KW-1185">Reference proteome</keyword>
<dbReference type="RefSeq" id="WP_311363470.1">
    <property type="nucleotide sequence ID" value="NZ_JAVRIC010000002.1"/>
</dbReference>
<evidence type="ECO:0000313" key="1">
    <source>
        <dbReference type="EMBL" id="MDT0496078.1"/>
    </source>
</evidence>
<accession>A0ABU2WEX5</accession>
<reference evidence="1 2" key="1">
    <citation type="submission" date="2023-09" db="EMBL/GenBank/DDBJ databases">
        <authorList>
            <person name="Rey-Velasco X."/>
        </authorList>
    </citation>
    <scope>NUCLEOTIDE SEQUENCE [LARGE SCALE GENOMIC DNA]</scope>
    <source>
        <strain evidence="1 2">W345</strain>
    </source>
</reference>
<protein>
    <submittedName>
        <fullName evidence="1">Uncharacterized protein</fullName>
    </submittedName>
</protein>
<dbReference type="Proteomes" id="UP001254608">
    <property type="component" value="Unassembled WGS sequence"/>
</dbReference>
<gene>
    <name evidence="1" type="ORF">RM530_01680</name>
</gene>
<proteinExistence type="predicted"/>
<name>A0ABU2WEX5_9GAMM</name>
<dbReference type="EMBL" id="JAVRIC010000002">
    <property type="protein sequence ID" value="MDT0496078.1"/>
    <property type="molecule type" value="Genomic_DNA"/>
</dbReference>
<sequence>MNFDINNEIELEIPDLEYDVAGAGAAEAGDTQASNAAFLIVMFDHT</sequence>
<comment type="caution">
    <text evidence="1">The sequence shown here is derived from an EMBL/GenBank/DDBJ whole genome shotgun (WGS) entry which is preliminary data.</text>
</comment>